<sequence>MFICALYELAESCDFGAQKTENIRDKLVVGIKYKELSRTVNDTAVLTVRQAEDTIQQVSQQEEGASRGVQEVTRSRHRNHQQRDFQLTWK</sequence>
<reference evidence="2 3" key="1">
    <citation type="submission" date="2023-09" db="EMBL/GenBank/DDBJ databases">
        <authorList>
            <person name="Wang M."/>
        </authorList>
    </citation>
    <scope>NUCLEOTIDE SEQUENCE [LARGE SCALE GENOMIC DNA]</scope>
    <source>
        <strain evidence="2">GT-2023</strain>
        <tissue evidence="2">Liver</tissue>
    </source>
</reference>
<gene>
    <name evidence="2" type="ORF">QQF64_007889</name>
</gene>
<organism evidence="2 3">
    <name type="scientific">Cirrhinus molitorella</name>
    <name type="common">mud carp</name>
    <dbReference type="NCBI Taxonomy" id="172907"/>
    <lineage>
        <taxon>Eukaryota</taxon>
        <taxon>Metazoa</taxon>
        <taxon>Chordata</taxon>
        <taxon>Craniata</taxon>
        <taxon>Vertebrata</taxon>
        <taxon>Euteleostomi</taxon>
        <taxon>Actinopterygii</taxon>
        <taxon>Neopterygii</taxon>
        <taxon>Teleostei</taxon>
        <taxon>Ostariophysi</taxon>
        <taxon>Cypriniformes</taxon>
        <taxon>Cyprinidae</taxon>
        <taxon>Labeoninae</taxon>
        <taxon>Labeonini</taxon>
        <taxon>Cirrhinus</taxon>
    </lineage>
</organism>
<name>A0ABR3M4L1_9TELE</name>
<feature type="region of interest" description="Disordered" evidence="1">
    <location>
        <begin position="57"/>
        <end position="90"/>
    </location>
</feature>
<accession>A0ABR3M4L1</accession>
<dbReference type="Proteomes" id="UP001558613">
    <property type="component" value="Unassembled WGS sequence"/>
</dbReference>
<evidence type="ECO:0000313" key="2">
    <source>
        <dbReference type="EMBL" id="KAL1260062.1"/>
    </source>
</evidence>
<protein>
    <submittedName>
        <fullName evidence="2">Uncharacterized protein</fullName>
    </submittedName>
</protein>
<comment type="caution">
    <text evidence="2">The sequence shown here is derived from an EMBL/GenBank/DDBJ whole genome shotgun (WGS) entry which is preliminary data.</text>
</comment>
<proteinExistence type="predicted"/>
<evidence type="ECO:0000256" key="1">
    <source>
        <dbReference type="SAM" id="MobiDB-lite"/>
    </source>
</evidence>
<evidence type="ECO:0000313" key="3">
    <source>
        <dbReference type="Proteomes" id="UP001558613"/>
    </source>
</evidence>
<keyword evidence="3" id="KW-1185">Reference proteome</keyword>
<dbReference type="EMBL" id="JAYMGO010000015">
    <property type="protein sequence ID" value="KAL1260062.1"/>
    <property type="molecule type" value="Genomic_DNA"/>
</dbReference>